<reference evidence="1 2" key="1">
    <citation type="submission" date="2017-01" db="EMBL/GenBank/DDBJ databases">
        <title>Genome sequence of Rhodoferax antarcticus ANT.BR, a psychrophilic purple nonsulfur bacterium from an Antarctic microbial mat.</title>
        <authorList>
            <person name="Baker J."/>
            <person name="Riester C."/>
            <person name="Skinner B."/>
            <person name="Newell A."/>
            <person name="Swingley W."/>
            <person name="Madigan M."/>
            <person name="Jung D."/>
            <person name="Asao M."/>
            <person name="Chen M."/>
            <person name="Loughlin P."/>
            <person name="Pan H."/>
            <person name="Lin S."/>
            <person name="Li N."/>
            <person name="Shaw J."/>
            <person name="Prado M."/>
            <person name="Sherman C."/>
            <person name="Li X."/>
            <person name="Tang J."/>
            <person name="Blankenship R."/>
            <person name="Zhao T."/>
            <person name="Touchman J."/>
            <person name="Sattley M."/>
        </authorList>
    </citation>
    <scope>NUCLEOTIDE SEQUENCE [LARGE SCALE GENOMIC DNA]</scope>
    <source>
        <strain evidence="1 2">ANT.BR</strain>
    </source>
</reference>
<protein>
    <submittedName>
        <fullName evidence="1">Uncharacterized protein</fullName>
    </submittedName>
</protein>
<keyword evidence="2" id="KW-1185">Reference proteome</keyword>
<proteinExistence type="predicted"/>
<evidence type="ECO:0000313" key="1">
    <source>
        <dbReference type="EMBL" id="OLP04629.1"/>
    </source>
</evidence>
<sequence>MPPAPAVQIVRSVLRQRAAELYILRVEIYPQGEPFRVKT</sequence>
<dbReference type="Proteomes" id="UP000185911">
    <property type="component" value="Unassembled WGS sequence"/>
</dbReference>
<comment type="caution">
    <text evidence="1">The sequence shown here is derived from an EMBL/GenBank/DDBJ whole genome shotgun (WGS) entry which is preliminary data.</text>
</comment>
<gene>
    <name evidence="1" type="ORF">BLL52_4306</name>
</gene>
<dbReference type="EMBL" id="MSYM01000020">
    <property type="protein sequence ID" value="OLP04629.1"/>
    <property type="molecule type" value="Genomic_DNA"/>
</dbReference>
<organism evidence="1 2">
    <name type="scientific">Rhodoferax antarcticus ANT.BR</name>
    <dbReference type="NCBI Taxonomy" id="1111071"/>
    <lineage>
        <taxon>Bacteria</taxon>
        <taxon>Pseudomonadati</taxon>
        <taxon>Pseudomonadota</taxon>
        <taxon>Betaproteobacteria</taxon>
        <taxon>Burkholderiales</taxon>
        <taxon>Comamonadaceae</taxon>
        <taxon>Rhodoferax</taxon>
    </lineage>
</organism>
<accession>A0A1Q8Y9I1</accession>
<name>A0A1Q8Y9I1_9BURK</name>
<dbReference type="AlphaFoldDB" id="A0A1Q8Y9I1"/>
<evidence type="ECO:0000313" key="2">
    <source>
        <dbReference type="Proteomes" id="UP000185911"/>
    </source>
</evidence>